<proteinExistence type="predicted"/>
<gene>
    <name evidence="1" type="ORF">TI39_contig4524g00001</name>
</gene>
<dbReference type="Proteomes" id="UP000033647">
    <property type="component" value="Unassembled WGS sequence"/>
</dbReference>
<sequence>MLFQFDKPSQLQDWTVMISNQRRVTNSCSRMELRPYTELWFEAGPHHDQPRGVGFILWSKNPDKDVAAWRSYLQLRADQNLLDPTAAQITAQVGPPTHVLPTWPVPIHAGVLQDAAWSPGVIRTYGLAR</sequence>
<evidence type="ECO:0000313" key="2">
    <source>
        <dbReference type="Proteomes" id="UP000033647"/>
    </source>
</evidence>
<keyword evidence="2" id="KW-1185">Reference proteome</keyword>
<name>A0A0F4G9P1_9PEZI</name>
<dbReference type="AlphaFoldDB" id="A0A0F4G9P1"/>
<organism evidence="1 2">
    <name type="scientific">Zymoseptoria brevis</name>
    <dbReference type="NCBI Taxonomy" id="1047168"/>
    <lineage>
        <taxon>Eukaryota</taxon>
        <taxon>Fungi</taxon>
        <taxon>Dikarya</taxon>
        <taxon>Ascomycota</taxon>
        <taxon>Pezizomycotina</taxon>
        <taxon>Dothideomycetes</taxon>
        <taxon>Dothideomycetidae</taxon>
        <taxon>Mycosphaerellales</taxon>
        <taxon>Mycosphaerellaceae</taxon>
        <taxon>Zymoseptoria</taxon>
    </lineage>
</organism>
<protein>
    <submittedName>
        <fullName evidence="1">Uncharacterized protein</fullName>
    </submittedName>
</protein>
<accession>A0A0F4G9P1</accession>
<dbReference type="EMBL" id="LAFY01004483">
    <property type="protein sequence ID" value="KJX92925.1"/>
    <property type="molecule type" value="Genomic_DNA"/>
</dbReference>
<comment type="caution">
    <text evidence="1">The sequence shown here is derived from an EMBL/GenBank/DDBJ whole genome shotgun (WGS) entry which is preliminary data.</text>
</comment>
<reference evidence="1 2" key="1">
    <citation type="submission" date="2015-03" db="EMBL/GenBank/DDBJ databases">
        <title>RNA-seq based gene annotation and comparative genomics of four Zymoseptoria species reveal species-specific pathogenicity related genes and transposable element activity.</title>
        <authorList>
            <person name="Grandaubert J."/>
            <person name="Bhattacharyya A."/>
            <person name="Stukenbrock E.H."/>
        </authorList>
    </citation>
    <scope>NUCLEOTIDE SEQUENCE [LARGE SCALE GENOMIC DNA]</scope>
    <source>
        <strain evidence="1 2">Zb18110</strain>
    </source>
</reference>
<evidence type="ECO:0000313" key="1">
    <source>
        <dbReference type="EMBL" id="KJX92925.1"/>
    </source>
</evidence>